<evidence type="ECO:0000256" key="3">
    <source>
        <dbReference type="ARBA" id="ARBA00022989"/>
    </source>
</evidence>
<dbReference type="Gene3D" id="1.20.1070.10">
    <property type="entry name" value="Rhodopsin 7-helix transmembrane proteins"/>
    <property type="match status" value="2"/>
</dbReference>
<dbReference type="PANTHER" id="PTHR12011:SF465">
    <property type="entry name" value="GPS DOMAIN-CONTAINING PROTEIN"/>
    <property type="match status" value="1"/>
</dbReference>
<evidence type="ECO:0000256" key="5">
    <source>
        <dbReference type="SAM" id="MobiDB-lite"/>
    </source>
</evidence>
<feature type="transmembrane region" description="Helical" evidence="6">
    <location>
        <begin position="430"/>
        <end position="449"/>
    </location>
</feature>
<feature type="transmembrane region" description="Helical" evidence="6">
    <location>
        <begin position="1327"/>
        <end position="1345"/>
    </location>
</feature>
<feature type="transmembrane region" description="Helical" evidence="6">
    <location>
        <begin position="354"/>
        <end position="377"/>
    </location>
</feature>
<feature type="transmembrane region" description="Helical" evidence="6">
    <location>
        <begin position="1409"/>
        <end position="1432"/>
    </location>
</feature>
<feature type="compositionally biased region" description="Low complexity" evidence="5">
    <location>
        <begin position="876"/>
        <end position="900"/>
    </location>
</feature>
<evidence type="ECO:0000256" key="1">
    <source>
        <dbReference type="ARBA" id="ARBA00004141"/>
    </source>
</evidence>
<reference evidence="8 9" key="1">
    <citation type="submission" date="2020-04" db="EMBL/GenBank/DDBJ databases">
        <authorList>
            <person name="Laetsch R D."/>
            <person name="Stevens L."/>
            <person name="Kumar S."/>
            <person name="Blaxter L. M."/>
        </authorList>
    </citation>
    <scope>NUCLEOTIDE SEQUENCE [LARGE SCALE GENOMIC DNA]</scope>
</reference>
<feature type="transmembrane region" description="Helical" evidence="6">
    <location>
        <begin position="559"/>
        <end position="579"/>
    </location>
</feature>
<feature type="transmembrane region" description="Helical" evidence="6">
    <location>
        <begin position="591"/>
        <end position="613"/>
    </location>
</feature>
<gene>
    <name evidence="8" type="ORF">CBOVIS_LOCUS12858</name>
</gene>
<dbReference type="GO" id="GO:0007166">
    <property type="term" value="P:cell surface receptor signaling pathway"/>
    <property type="evidence" value="ECO:0007669"/>
    <property type="project" value="InterPro"/>
</dbReference>
<dbReference type="SMART" id="SM00303">
    <property type="entry name" value="GPS"/>
    <property type="match status" value="2"/>
</dbReference>
<dbReference type="EMBL" id="CADEPM010000013">
    <property type="protein sequence ID" value="CAB3411467.1"/>
    <property type="molecule type" value="Genomic_DNA"/>
</dbReference>
<dbReference type="Proteomes" id="UP000494206">
    <property type="component" value="Unassembled WGS sequence"/>
</dbReference>
<sequence>MSSTTNSPTTPSNGFPSLQELSNSTVTLANVTRVLNETLYYSQSGENLDSTQISEIMAILEKSSSLDGIREQDSRMILQNVDNCLLANQSQLFGAVTSTTTNVLRNMVQNTYDDRIDYLKGVNLGFSAKKINCSNLTTDDGLLDLTTYFELINATTTISNQNAISVPLSDICESQKISHLYFSIYRDQKLFIGKQAYRVYDPTNNYPSIYSTSSNVGRHRRSADDDDINILPPPDRCQSQIIVANGKPVMSATILNDGETVSSVEKHDALEPPVMANLQFNIDDMPPPLHGEFKVTWWDVGRQVWSLDRPCKIRSIKNGIVSAQCQHLTDFAIIVSGSLDDRIICDSALYTTGYIVNIISIVSLMFLTVLSGLVYVNTMSTAKILFYLRGQISRKGDLVAFFYYFMLLLFYIMFVFFSDAHVVGNTTGCVIVAAMMYFFLISSIMLNLLQGIRIIYKFISGKTQIFFEALIAPPSALTIGIVFPFILTFLIAIFASDFFKRNDSFCWVRPDYLTYAIVVPITILLISALICTIFSAYKLFWSPKKKLGVTKANYHDADFWTKIVGLIVMQFTLGVPWIVQYFTLQWPTTSAWHYSFTIILGSQGTILLIVFFYRRQRLIIESRRSSAKVEMMNEDNRSVKSYLFNWLMPQSVDGRFLMLLRILAILISSRFVAAHTLNYSFSLQETDMSDFLKTYSIAVKISIEFRDDGNALFTTSVSNSSQTHFTLYANGQNCGIIIDHCRFLIGNGQTFKIQINKIDMVSNFLTFTNHGSESNLEVSLVGCRQNLAPLNCVASGQYSSDTQHNDYKDSLCFCCHAYLTCSTSAGSDHCVSSNPWWNYNTITSTTTTIKTTTKRPTSTSTTQLTTSKTTKEPTTTRKSSTSTEAASTSSTSVQTSTTTSELPATVDPNSIPTLKNLSDSGVGINNVSTVLNDTLWYSQQGADLDSTQVGEIAIILNNCANLRGLSAENSIGILKNLDNVLLVDDETMRMSGSSSDMMLGMLPTMVDNTKDEQINYLDGQNLGFTAKKIDCSKRVQDEGLLDLGNNFEIINSTVSNTRNSIVVPLKDLCATQELSHVYFTIYRKTSVFVGPQVYRPYGPKPKPLAFSEGGPSLRYSKRSDEVLTSSTTPNPNDLIPPSPCNRQVALPEAPVMTATLLNNGRRVSRATTADAPMAILRFNISDIIKPLHGNFKVTWWDIGRQKWATERNCEIISENDGILEAKCLHLTDFAIIVDALLNDPNVCDTALIDLGYAVNSFSIASLIFLTGLSITSFIESLPKTRFYDYFRGSSYIRRDFLALAYHLDLLLFYIFFTIFANQSVSGEMCTLMASIMYALLLCSLFLTMFQGLRNVISFVPQSKLPYFNMIMSLPIVIFVSIIIPFTLSVILLVFTTFFDRQDCFCWVRPDNVIVGIIVPVSLLILNAIGCTSYIVYKVFFGMRRKFSAGNHHYDPHILSKVVSILIMQVSLGLPWILQFFTLYSPYTTLWHYLFTIVMGSQGTMLLLIFLYRTYRSRQYTSSRRRTSERAKPGKFQKNLTTEETLSDSTDSDLKTY</sequence>
<feature type="region of interest" description="Disordered" evidence="5">
    <location>
        <begin position="848"/>
        <end position="918"/>
    </location>
</feature>
<name>A0A8S1FGA7_9PELO</name>
<feature type="transmembrane region" description="Helical" evidence="6">
    <location>
        <begin position="1250"/>
        <end position="1274"/>
    </location>
</feature>
<keyword evidence="3 6" id="KW-1133">Transmembrane helix</keyword>
<feature type="transmembrane region" description="Helical" evidence="6">
    <location>
        <begin position="470"/>
        <end position="495"/>
    </location>
</feature>
<feature type="transmembrane region" description="Helical" evidence="6">
    <location>
        <begin position="656"/>
        <end position="673"/>
    </location>
</feature>
<feature type="transmembrane region" description="Helical" evidence="6">
    <location>
        <begin position="1485"/>
        <end position="1510"/>
    </location>
</feature>
<dbReference type="PROSITE" id="PS50261">
    <property type="entry name" value="G_PROTEIN_RECEP_F2_4"/>
    <property type="match status" value="1"/>
</dbReference>
<proteinExistence type="predicted"/>
<organism evidence="8 9">
    <name type="scientific">Caenorhabditis bovis</name>
    <dbReference type="NCBI Taxonomy" id="2654633"/>
    <lineage>
        <taxon>Eukaryota</taxon>
        <taxon>Metazoa</taxon>
        <taxon>Ecdysozoa</taxon>
        <taxon>Nematoda</taxon>
        <taxon>Chromadorea</taxon>
        <taxon>Rhabditida</taxon>
        <taxon>Rhabditina</taxon>
        <taxon>Rhabditomorpha</taxon>
        <taxon>Rhabditoidea</taxon>
        <taxon>Rhabditidae</taxon>
        <taxon>Peloderinae</taxon>
        <taxon>Caenorhabditis</taxon>
    </lineage>
</organism>
<dbReference type="Gene3D" id="2.60.220.50">
    <property type="match status" value="1"/>
</dbReference>
<protein>
    <recommendedName>
        <fullName evidence="7">G-protein coupled receptors family 2 profile 2 domain-containing protein</fullName>
    </recommendedName>
</protein>
<keyword evidence="2 6" id="KW-0812">Transmembrane</keyword>
<feature type="transmembrane region" description="Helical" evidence="6">
    <location>
        <begin position="1366"/>
        <end position="1389"/>
    </location>
</feature>
<feature type="region of interest" description="Disordered" evidence="5">
    <location>
        <begin position="1518"/>
        <end position="1552"/>
    </location>
</feature>
<dbReference type="GO" id="GO:0005886">
    <property type="term" value="C:plasma membrane"/>
    <property type="evidence" value="ECO:0007669"/>
    <property type="project" value="TreeGrafter"/>
</dbReference>
<dbReference type="InterPro" id="IPR000203">
    <property type="entry name" value="GPS"/>
</dbReference>
<feature type="transmembrane region" description="Helical" evidence="6">
    <location>
        <begin position="1295"/>
        <end position="1315"/>
    </location>
</feature>
<accession>A0A8S1FGA7</accession>
<feature type="transmembrane region" description="Helical" evidence="6">
    <location>
        <begin position="1453"/>
        <end position="1473"/>
    </location>
</feature>
<comment type="caution">
    <text evidence="8">The sequence shown here is derived from an EMBL/GenBank/DDBJ whole genome shotgun (WGS) entry which is preliminary data.</text>
</comment>
<dbReference type="GO" id="GO:0004888">
    <property type="term" value="F:transmembrane signaling receptor activity"/>
    <property type="evidence" value="ECO:0007669"/>
    <property type="project" value="InterPro"/>
</dbReference>
<dbReference type="OrthoDB" id="5870749at2759"/>
<evidence type="ECO:0000256" key="4">
    <source>
        <dbReference type="ARBA" id="ARBA00023136"/>
    </source>
</evidence>
<evidence type="ECO:0000313" key="9">
    <source>
        <dbReference type="Proteomes" id="UP000494206"/>
    </source>
</evidence>
<feature type="transmembrane region" description="Helical" evidence="6">
    <location>
        <begin position="515"/>
        <end position="539"/>
    </location>
</feature>
<keyword evidence="9" id="KW-1185">Reference proteome</keyword>
<evidence type="ECO:0000256" key="6">
    <source>
        <dbReference type="SAM" id="Phobius"/>
    </source>
</evidence>
<keyword evidence="4 6" id="KW-0472">Membrane</keyword>
<feature type="compositionally biased region" description="Low complexity" evidence="5">
    <location>
        <begin position="848"/>
        <end position="868"/>
    </location>
</feature>
<evidence type="ECO:0000259" key="7">
    <source>
        <dbReference type="PROSITE" id="PS50261"/>
    </source>
</evidence>
<dbReference type="InterPro" id="IPR017981">
    <property type="entry name" value="GPCR_2-like_7TM"/>
</dbReference>
<feature type="compositionally biased region" description="Polar residues" evidence="5">
    <location>
        <begin position="907"/>
        <end position="918"/>
    </location>
</feature>
<evidence type="ECO:0000256" key="2">
    <source>
        <dbReference type="ARBA" id="ARBA00022692"/>
    </source>
</evidence>
<dbReference type="InterPro" id="IPR046338">
    <property type="entry name" value="GAIN_dom_sf"/>
</dbReference>
<dbReference type="PANTHER" id="PTHR12011">
    <property type="entry name" value="ADHESION G-PROTEIN COUPLED RECEPTOR"/>
    <property type="match status" value="1"/>
</dbReference>
<evidence type="ECO:0000313" key="8">
    <source>
        <dbReference type="EMBL" id="CAB3411467.1"/>
    </source>
</evidence>
<comment type="subcellular location">
    <subcellularLocation>
        <location evidence="1">Membrane</location>
        <topology evidence="1">Multi-pass membrane protein</topology>
    </subcellularLocation>
</comment>
<feature type="compositionally biased region" description="Low complexity" evidence="5">
    <location>
        <begin position="1535"/>
        <end position="1544"/>
    </location>
</feature>
<feature type="domain" description="G-protein coupled receptors family 2 profile 2" evidence="7">
    <location>
        <begin position="364"/>
        <end position="615"/>
    </location>
</feature>
<feature type="transmembrane region" description="Helical" evidence="6">
    <location>
        <begin position="398"/>
        <end position="418"/>
    </location>
</feature>